<dbReference type="EMBL" id="JAIWYP010000001">
    <property type="protein sequence ID" value="KAH3896459.1"/>
    <property type="molecule type" value="Genomic_DNA"/>
</dbReference>
<dbReference type="Proteomes" id="UP000828390">
    <property type="component" value="Unassembled WGS sequence"/>
</dbReference>
<sequence>MCRLLQACQTNTIEQSSDIGDQQTAQLGAGDSGLEVGYTAGRGLLTPVTNYSRKFGLDTRPVTNYSPKTARLSGQSGCDSCSRKTGPNTLTLKTVCACPGACNEAGPLNPCTGGGGGGGGISGGKIQDGAWAEITEKVNSIDDVKEKYRKMVAKARESLTMERKNARQTGGGHPMKAADTVTMSIIETMKDTPSFSGILLAQTNRPTDRAKINMSPSIYWWT</sequence>
<reference evidence="1" key="1">
    <citation type="journal article" date="2019" name="bioRxiv">
        <title>The Genome of the Zebra Mussel, Dreissena polymorpha: A Resource for Invasive Species Research.</title>
        <authorList>
            <person name="McCartney M.A."/>
            <person name="Auch B."/>
            <person name="Kono T."/>
            <person name="Mallez S."/>
            <person name="Zhang Y."/>
            <person name="Obille A."/>
            <person name="Becker A."/>
            <person name="Abrahante J.E."/>
            <person name="Garbe J."/>
            <person name="Badalamenti J.P."/>
            <person name="Herman A."/>
            <person name="Mangelson H."/>
            <person name="Liachko I."/>
            <person name="Sullivan S."/>
            <person name="Sone E.D."/>
            <person name="Koren S."/>
            <person name="Silverstein K.A.T."/>
            <person name="Beckman K.B."/>
            <person name="Gohl D.M."/>
        </authorList>
    </citation>
    <scope>NUCLEOTIDE SEQUENCE</scope>
    <source>
        <strain evidence="1">Duluth1</strain>
        <tissue evidence="1">Whole animal</tissue>
    </source>
</reference>
<keyword evidence="2" id="KW-1185">Reference proteome</keyword>
<reference evidence="1" key="2">
    <citation type="submission" date="2020-11" db="EMBL/GenBank/DDBJ databases">
        <authorList>
            <person name="McCartney M.A."/>
            <person name="Auch B."/>
            <person name="Kono T."/>
            <person name="Mallez S."/>
            <person name="Becker A."/>
            <person name="Gohl D.M."/>
            <person name="Silverstein K.A.T."/>
            <person name="Koren S."/>
            <person name="Bechman K.B."/>
            <person name="Herman A."/>
            <person name="Abrahante J.E."/>
            <person name="Garbe J."/>
        </authorList>
    </citation>
    <scope>NUCLEOTIDE SEQUENCE</scope>
    <source>
        <strain evidence="1">Duluth1</strain>
        <tissue evidence="1">Whole animal</tissue>
    </source>
</reference>
<evidence type="ECO:0000313" key="2">
    <source>
        <dbReference type="Proteomes" id="UP000828390"/>
    </source>
</evidence>
<name>A0A9D4S8E6_DREPO</name>
<protein>
    <submittedName>
        <fullName evidence="1">Uncharacterized protein</fullName>
    </submittedName>
</protein>
<evidence type="ECO:0000313" key="1">
    <source>
        <dbReference type="EMBL" id="KAH3896459.1"/>
    </source>
</evidence>
<accession>A0A9D4S8E6</accession>
<gene>
    <name evidence="1" type="ORF">DPMN_020636</name>
</gene>
<proteinExistence type="predicted"/>
<dbReference type="AlphaFoldDB" id="A0A9D4S8E6"/>
<organism evidence="1 2">
    <name type="scientific">Dreissena polymorpha</name>
    <name type="common">Zebra mussel</name>
    <name type="synonym">Mytilus polymorpha</name>
    <dbReference type="NCBI Taxonomy" id="45954"/>
    <lineage>
        <taxon>Eukaryota</taxon>
        <taxon>Metazoa</taxon>
        <taxon>Spiralia</taxon>
        <taxon>Lophotrochozoa</taxon>
        <taxon>Mollusca</taxon>
        <taxon>Bivalvia</taxon>
        <taxon>Autobranchia</taxon>
        <taxon>Heteroconchia</taxon>
        <taxon>Euheterodonta</taxon>
        <taxon>Imparidentia</taxon>
        <taxon>Neoheterodontei</taxon>
        <taxon>Myida</taxon>
        <taxon>Dreissenoidea</taxon>
        <taxon>Dreissenidae</taxon>
        <taxon>Dreissena</taxon>
    </lineage>
</organism>
<comment type="caution">
    <text evidence="1">The sequence shown here is derived from an EMBL/GenBank/DDBJ whole genome shotgun (WGS) entry which is preliminary data.</text>
</comment>